<proteinExistence type="predicted"/>
<gene>
    <name evidence="2" type="ORF">DSAG12_02676</name>
</gene>
<keyword evidence="3" id="KW-1185">Reference proteome</keyword>
<keyword evidence="1" id="KW-1133">Transmembrane helix</keyword>
<reference evidence="2 3" key="2">
    <citation type="journal article" date="2024" name="Int. J. Syst. Evol. Microbiol.">
        <title>Promethearchaeum syntrophicum gen. nov., sp. nov., an anaerobic, obligately syntrophic archaeon, the first isolate of the lineage 'Asgard' archaea, and proposal of the new archaeal phylum Promethearchaeota phyl. nov. and kingdom Promethearchaeati regn. nov.</title>
        <authorList>
            <person name="Imachi H."/>
            <person name="Nobu M.K."/>
            <person name="Kato S."/>
            <person name="Takaki Y."/>
            <person name="Miyazaki M."/>
            <person name="Miyata M."/>
            <person name="Ogawara M."/>
            <person name="Saito Y."/>
            <person name="Sakai S."/>
            <person name="Tahara Y.O."/>
            <person name="Takano Y."/>
            <person name="Tasumi E."/>
            <person name="Uematsu K."/>
            <person name="Yoshimura T."/>
            <person name="Itoh T."/>
            <person name="Ohkuma M."/>
            <person name="Takai K."/>
        </authorList>
    </citation>
    <scope>NUCLEOTIDE SEQUENCE [LARGE SCALE GENOMIC DNA]</scope>
    <source>
        <strain evidence="2 3">MK-D1</strain>
    </source>
</reference>
<keyword evidence="1" id="KW-0472">Membrane</keyword>
<evidence type="ECO:0008006" key="4">
    <source>
        <dbReference type="Google" id="ProtNLM"/>
    </source>
</evidence>
<dbReference type="Proteomes" id="UP000321408">
    <property type="component" value="Chromosome"/>
</dbReference>
<reference evidence="2 3" key="1">
    <citation type="journal article" date="2020" name="Nature">
        <title>Isolation of an archaeon at the prokaryote-eukaryote interface.</title>
        <authorList>
            <person name="Imachi H."/>
            <person name="Nobu M.K."/>
            <person name="Nakahara N."/>
            <person name="Morono Y."/>
            <person name="Ogawara M."/>
            <person name="Takaki Y."/>
            <person name="Takano Y."/>
            <person name="Uematsu K."/>
            <person name="Ikuta T."/>
            <person name="Ito M."/>
            <person name="Matsui Y."/>
            <person name="Miyazaki M."/>
            <person name="Murata K."/>
            <person name="Saito Y."/>
            <person name="Sakai S."/>
            <person name="Song C."/>
            <person name="Tasumi E."/>
            <person name="Yamanaka Y."/>
            <person name="Yamaguchi T."/>
            <person name="Kamagata Y."/>
            <person name="Tamaki H."/>
            <person name="Takai K."/>
        </authorList>
    </citation>
    <scope>NUCLEOTIDE SEQUENCE [LARGE SCALE GENOMIC DNA]</scope>
    <source>
        <strain evidence="2 3">MK-D1</strain>
    </source>
</reference>
<organism evidence="2 3">
    <name type="scientific">Promethearchaeum syntrophicum</name>
    <dbReference type="NCBI Taxonomy" id="2594042"/>
    <lineage>
        <taxon>Archaea</taxon>
        <taxon>Promethearchaeati</taxon>
        <taxon>Promethearchaeota</taxon>
        <taxon>Promethearchaeia</taxon>
        <taxon>Promethearchaeales</taxon>
        <taxon>Promethearchaeaceae</taxon>
        <taxon>Promethearchaeum</taxon>
    </lineage>
</organism>
<evidence type="ECO:0000313" key="2">
    <source>
        <dbReference type="EMBL" id="QEE16846.1"/>
    </source>
</evidence>
<protein>
    <recommendedName>
        <fullName evidence="4">Double zinc ribbon</fullName>
    </recommendedName>
</protein>
<dbReference type="GeneID" id="41330656"/>
<accession>A0A5B9DDP7</accession>
<dbReference type="RefSeq" id="WP_147663774.1">
    <property type="nucleotide sequence ID" value="NZ_CP042905.2"/>
</dbReference>
<name>A0A5B9DDP7_9ARCH</name>
<sequence length="97" mass="11014">MKTKFLMYDCPNCHKITHTPGAEPPKCEICNRTIGFECMDCGICNHCRRAIINEEYQEKKSFFSGNAFVTILLISLVIFDIVSGLYVVSGLLFDNQQ</sequence>
<evidence type="ECO:0000256" key="1">
    <source>
        <dbReference type="SAM" id="Phobius"/>
    </source>
</evidence>
<dbReference type="EMBL" id="CP042905">
    <property type="protein sequence ID" value="QEE16846.1"/>
    <property type="molecule type" value="Genomic_DNA"/>
</dbReference>
<keyword evidence="1" id="KW-0812">Transmembrane</keyword>
<evidence type="ECO:0000313" key="3">
    <source>
        <dbReference type="Proteomes" id="UP000321408"/>
    </source>
</evidence>
<dbReference type="AlphaFoldDB" id="A0A5B9DDP7"/>
<feature type="transmembrane region" description="Helical" evidence="1">
    <location>
        <begin position="67"/>
        <end position="93"/>
    </location>
</feature>
<dbReference type="KEGG" id="psyt:DSAG12_02676"/>